<keyword evidence="1" id="KW-1133">Transmembrane helix</keyword>
<gene>
    <name evidence="2" type="ORF">QQF64_021163</name>
</gene>
<reference evidence="2 3" key="1">
    <citation type="submission" date="2023-09" db="EMBL/GenBank/DDBJ databases">
        <authorList>
            <person name="Wang M."/>
        </authorList>
    </citation>
    <scope>NUCLEOTIDE SEQUENCE [LARGE SCALE GENOMIC DNA]</scope>
    <source>
        <strain evidence="2">GT-2023</strain>
        <tissue evidence="2">Liver</tissue>
    </source>
</reference>
<evidence type="ECO:0000256" key="1">
    <source>
        <dbReference type="SAM" id="Phobius"/>
    </source>
</evidence>
<feature type="transmembrane region" description="Helical" evidence="1">
    <location>
        <begin position="65"/>
        <end position="84"/>
    </location>
</feature>
<keyword evidence="1" id="KW-0812">Transmembrane</keyword>
<dbReference type="Proteomes" id="UP001558613">
    <property type="component" value="Unassembled WGS sequence"/>
</dbReference>
<proteinExistence type="predicted"/>
<accession>A0ABR3LF66</accession>
<name>A0ABR3LF66_9TELE</name>
<comment type="caution">
    <text evidence="2">The sequence shown here is derived from an EMBL/GenBank/DDBJ whole genome shotgun (WGS) entry which is preliminary data.</text>
</comment>
<organism evidence="2 3">
    <name type="scientific">Cirrhinus molitorella</name>
    <name type="common">mud carp</name>
    <dbReference type="NCBI Taxonomy" id="172907"/>
    <lineage>
        <taxon>Eukaryota</taxon>
        <taxon>Metazoa</taxon>
        <taxon>Chordata</taxon>
        <taxon>Craniata</taxon>
        <taxon>Vertebrata</taxon>
        <taxon>Euteleostomi</taxon>
        <taxon>Actinopterygii</taxon>
        <taxon>Neopterygii</taxon>
        <taxon>Teleostei</taxon>
        <taxon>Ostariophysi</taxon>
        <taxon>Cypriniformes</taxon>
        <taxon>Cyprinidae</taxon>
        <taxon>Labeoninae</taxon>
        <taxon>Labeonini</taxon>
        <taxon>Cirrhinus</taxon>
    </lineage>
</organism>
<keyword evidence="1" id="KW-0472">Membrane</keyword>
<keyword evidence="3" id="KW-1185">Reference proteome</keyword>
<dbReference type="EMBL" id="JAYMGO010000023">
    <property type="protein sequence ID" value="KAL1250158.1"/>
    <property type="molecule type" value="Genomic_DNA"/>
</dbReference>
<sequence>MLPFHLLLCHPRHTHARCAVTVQFSETQGLLAQLSFHGIPLQPSIPPLSPSIPPFTWANAQRSAFAAYLSFPLWFLLTFLPYFLPSRWCISQPARHDQSSPDADWAIKVSNDRPLSVMGPAPVVKPCIKLAFPRSPLTPLNKPA</sequence>
<evidence type="ECO:0000313" key="2">
    <source>
        <dbReference type="EMBL" id="KAL1250158.1"/>
    </source>
</evidence>
<protein>
    <submittedName>
        <fullName evidence="2">Uncharacterized protein</fullName>
    </submittedName>
</protein>
<evidence type="ECO:0000313" key="3">
    <source>
        <dbReference type="Proteomes" id="UP001558613"/>
    </source>
</evidence>